<dbReference type="InterPro" id="IPR001509">
    <property type="entry name" value="Epimerase_deHydtase"/>
</dbReference>
<keyword evidence="3" id="KW-1185">Reference proteome</keyword>
<protein>
    <submittedName>
        <fullName evidence="2">Nucleoside-diphosphate sugar epimerase</fullName>
    </submittedName>
</protein>
<dbReference type="EMBL" id="AVBH01000021">
    <property type="protein sequence ID" value="KGO99342.1"/>
    <property type="molecule type" value="Genomic_DNA"/>
</dbReference>
<dbReference type="Pfam" id="PF01370">
    <property type="entry name" value="Epimerase"/>
    <property type="match status" value="1"/>
</dbReference>
<accession>A0A0A0MAX4</accession>
<dbReference type="AlphaFoldDB" id="A0A0A0MAX4"/>
<dbReference type="InterPro" id="IPR036291">
    <property type="entry name" value="NAD(P)-bd_dom_sf"/>
</dbReference>
<comment type="caution">
    <text evidence="2">The sequence shown here is derived from an EMBL/GenBank/DDBJ whole genome shotgun (WGS) entry which is preliminary data.</text>
</comment>
<evidence type="ECO:0000259" key="1">
    <source>
        <dbReference type="Pfam" id="PF01370"/>
    </source>
</evidence>
<dbReference type="STRING" id="1385515.GCA_000423325_01301"/>
<feature type="non-terminal residue" evidence="2">
    <location>
        <position position="178"/>
    </location>
</feature>
<feature type="domain" description="NAD-dependent epimerase/dehydratase" evidence="1">
    <location>
        <begin position="13"/>
        <end position="49"/>
    </location>
</feature>
<sequence>MPLSALLETDAPVLVFGASGQVGDAVVRRLLEGGRQVVAVSREARDGPAGVTWLQGSLDAPPPLPAGVGVVFSCGPLDNFARWYAGAAPGAHQVVAFGSTSAETKAASGDADERALAGRLLQAEHTVLETAARRGASATVLRPTLVYGVGRDANLTRIASLGRRLGWFPLPRGATGLR</sequence>
<gene>
    <name evidence="2" type="ORF">N791_09520</name>
</gene>
<dbReference type="SUPFAM" id="SSF51735">
    <property type="entry name" value="NAD(P)-binding Rossmann-fold domains"/>
    <property type="match status" value="1"/>
</dbReference>
<dbReference type="RefSeq" id="WP_331439601.1">
    <property type="nucleotide sequence ID" value="NZ_AVBH01000021.1"/>
</dbReference>
<evidence type="ECO:0000313" key="2">
    <source>
        <dbReference type="EMBL" id="KGO99342.1"/>
    </source>
</evidence>
<name>A0A0A0MAX4_9GAMM</name>
<organism evidence="2 3">
    <name type="scientific">Lysobacter defluvii IMMIB APB-9 = DSM 18482</name>
    <dbReference type="NCBI Taxonomy" id="1385515"/>
    <lineage>
        <taxon>Bacteria</taxon>
        <taxon>Pseudomonadati</taxon>
        <taxon>Pseudomonadota</taxon>
        <taxon>Gammaproteobacteria</taxon>
        <taxon>Lysobacterales</taxon>
        <taxon>Lysobacteraceae</taxon>
        <taxon>Novilysobacter</taxon>
    </lineage>
</organism>
<dbReference type="eggNOG" id="COG0451">
    <property type="taxonomic scope" value="Bacteria"/>
</dbReference>
<reference evidence="2 3" key="1">
    <citation type="submission" date="2013-08" db="EMBL/GenBank/DDBJ databases">
        <title>Genomic analysis of Lysobacter defluvii.</title>
        <authorList>
            <person name="Wang Q."/>
            <person name="Wang G."/>
        </authorList>
    </citation>
    <scope>NUCLEOTIDE SEQUENCE [LARGE SCALE GENOMIC DNA]</scope>
    <source>
        <strain evidence="2 3">IMMIB APB-9</strain>
    </source>
</reference>
<dbReference type="Proteomes" id="UP000030003">
    <property type="component" value="Unassembled WGS sequence"/>
</dbReference>
<dbReference type="Gene3D" id="3.40.50.720">
    <property type="entry name" value="NAD(P)-binding Rossmann-like Domain"/>
    <property type="match status" value="1"/>
</dbReference>
<proteinExistence type="predicted"/>
<evidence type="ECO:0000313" key="3">
    <source>
        <dbReference type="Proteomes" id="UP000030003"/>
    </source>
</evidence>